<reference evidence="1 2" key="1">
    <citation type="submission" date="2019-07" db="EMBL/GenBank/DDBJ databases">
        <title>Caenimonas sedimenti sp. nov., isolated from activated sludge.</title>
        <authorList>
            <person name="Xu J."/>
        </authorList>
    </citation>
    <scope>NUCLEOTIDE SEQUENCE [LARGE SCALE GENOMIC DNA]</scope>
    <source>
        <strain evidence="1 2">HX-9-20</strain>
    </source>
</reference>
<protein>
    <submittedName>
        <fullName evidence="1">DUF1963 domain-containing protein</fullName>
    </submittedName>
</protein>
<evidence type="ECO:0000313" key="2">
    <source>
        <dbReference type="Proteomes" id="UP000318199"/>
    </source>
</evidence>
<organism evidence="1 2">
    <name type="scientific">Caenimonas sedimenti</name>
    <dbReference type="NCBI Taxonomy" id="2596921"/>
    <lineage>
        <taxon>Bacteria</taxon>
        <taxon>Pseudomonadati</taxon>
        <taxon>Pseudomonadota</taxon>
        <taxon>Betaproteobacteria</taxon>
        <taxon>Burkholderiales</taxon>
        <taxon>Comamonadaceae</taxon>
        <taxon>Caenimonas</taxon>
    </lineage>
</organism>
<accession>A0A562ZJT1</accession>
<gene>
    <name evidence="1" type="ORF">FN976_21895</name>
</gene>
<evidence type="ECO:0000313" key="1">
    <source>
        <dbReference type="EMBL" id="TWO68661.1"/>
    </source>
</evidence>
<dbReference type="RefSeq" id="WP_145895205.1">
    <property type="nucleotide sequence ID" value="NZ_VOBQ01000018.1"/>
</dbReference>
<sequence length="406" mass="45144">MDALLTDFSQRRWETRPFERLFELLQSGPQAAALFAESALERVPEGGTFLNTALSFVPRDEFQRLVEASLQRLGRSQAAEDLVAHASLQFPDLLHPHLGQIFEARPNKDTYYEQWPWRSSGEAAGEHLLDVLACPPSEAAALRAWLCLLETRHETLLRVAEAKADAVPLELPFADYLLEIGFAWPHGPMYTSEVSHLIFAEGYFTAPRATWTARTLHPSWHVEGTGVACRVGGCAAGTCGLCGGQLHHLLTCPLPAGNGESTCEPIAFVTCLSCLGWEKPLLSYHHPVGDCPRSLDVGNIVPQFPALPLRETVAQLTPTPSRWRWQDWGLSNSRENLCRVGGYPTWVQSAEYPACPGCEERMRFVLQLDSELPTENDGEWLWGSGGVCYAFWCASCRNSSLFWQCT</sequence>
<dbReference type="Gene3D" id="2.30.320.10">
    <property type="entry name" value="YwqG-like"/>
    <property type="match status" value="1"/>
</dbReference>
<dbReference type="AlphaFoldDB" id="A0A562ZJT1"/>
<proteinExistence type="predicted"/>
<keyword evidence="2" id="KW-1185">Reference proteome</keyword>
<dbReference type="OrthoDB" id="5351532at2"/>
<name>A0A562ZJT1_9BURK</name>
<dbReference type="EMBL" id="VOBQ01000018">
    <property type="protein sequence ID" value="TWO68661.1"/>
    <property type="molecule type" value="Genomic_DNA"/>
</dbReference>
<comment type="caution">
    <text evidence="1">The sequence shown here is derived from an EMBL/GenBank/DDBJ whole genome shotgun (WGS) entry which is preliminary data.</text>
</comment>
<dbReference type="Proteomes" id="UP000318199">
    <property type="component" value="Unassembled WGS sequence"/>
</dbReference>